<dbReference type="PANTHER" id="PTHR30290">
    <property type="entry name" value="PERIPLASMIC BINDING COMPONENT OF ABC TRANSPORTER"/>
    <property type="match status" value="1"/>
</dbReference>
<dbReference type="Proteomes" id="UP000308705">
    <property type="component" value="Unassembled WGS sequence"/>
</dbReference>
<dbReference type="PROSITE" id="PS51257">
    <property type="entry name" value="PROKAR_LIPOPROTEIN"/>
    <property type="match status" value="1"/>
</dbReference>
<dbReference type="InterPro" id="IPR030678">
    <property type="entry name" value="Peptide/Ni-bd"/>
</dbReference>
<evidence type="ECO:0000259" key="2">
    <source>
        <dbReference type="Pfam" id="PF00496"/>
    </source>
</evidence>
<dbReference type="AlphaFoldDB" id="A0A4U3LZJ3"/>
<dbReference type="OrthoDB" id="5168028at2"/>
<gene>
    <name evidence="3" type="ORF">FDA94_34340</name>
</gene>
<dbReference type="GO" id="GO:0015833">
    <property type="term" value="P:peptide transport"/>
    <property type="evidence" value="ECO:0007669"/>
    <property type="project" value="TreeGrafter"/>
</dbReference>
<dbReference type="Gene3D" id="3.40.190.10">
    <property type="entry name" value="Periplasmic binding protein-like II"/>
    <property type="match status" value="1"/>
</dbReference>
<keyword evidence="4" id="KW-1185">Reference proteome</keyword>
<dbReference type="GO" id="GO:1904680">
    <property type="term" value="F:peptide transmembrane transporter activity"/>
    <property type="evidence" value="ECO:0007669"/>
    <property type="project" value="TreeGrafter"/>
</dbReference>
<dbReference type="Pfam" id="PF00496">
    <property type="entry name" value="SBP_bac_5"/>
    <property type="match status" value="1"/>
</dbReference>
<evidence type="ECO:0000313" key="3">
    <source>
        <dbReference type="EMBL" id="TKK81069.1"/>
    </source>
</evidence>
<sequence>MNTWTKPAAALAAAALVAGCGSGTGGAAGGSGTGAVKADNDLVIGRTVAVDGMSGDSCYGAGSISTMPMIYGNLLTNKPDGSGVQPGIAASYDYDASARTYTFHLREDAGFSDGSPVTGKDVAFSFEQWRDGKTSGAYYDMVKSAEAPDEHTVVVHLTRPDTFLPALLTWCTSTVYPHDYAGKKPEEFFTKPIGAGPFAFVSWQNPGPSETITLKKNPHYYGAAKGEPHVDTVITKTSADAAQQMLAFQGGQLDLIEGLTADEGNQLPAEQARIPKPSQARDLMLNSKRPALADVNLRKAISAAIDRQALASVQQGYVVPATGMLPTNVPNSVPPTTPYTFDLAAAKALMAKRADQKPVTLTLGFEGASSTLTTMAQLLRDQLAQIGVDVTLKPSDSATVYSQGQSGDYDMLISDLSAISPTVFDPISFVLAAWSPWTGADSALLKEKFTEGTTTTEDSVKDAAVRAIQDDAQAQSTVIGLVNMSTAFAVADYVEGFTATPFLSYDAAAVRIRTGS</sequence>
<dbReference type="RefSeq" id="WP_137251222.1">
    <property type="nucleotide sequence ID" value="NZ_SZQA01000049.1"/>
</dbReference>
<keyword evidence="1" id="KW-0732">Signal</keyword>
<dbReference type="GO" id="GO:0043190">
    <property type="term" value="C:ATP-binding cassette (ABC) transporter complex"/>
    <property type="evidence" value="ECO:0007669"/>
    <property type="project" value="InterPro"/>
</dbReference>
<organism evidence="3 4">
    <name type="scientific">Herbidospora galbida</name>
    <dbReference type="NCBI Taxonomy" id="2575442"/>
    <lineage>
        <taxon>Bacteria</taxon>
        <taxon>Bacillati</taxon>
        <taxon>Actinomycetota</taxon>
        <taxon>Actinomycetes</taxon>
        <taxon>Streptosporangiales</taxon>
        <taxon>Streptosporangiaceae</taxon>
        <taxon>Herbidospora</taxon>
    </lineage>
</organism>
<feature type="domain" description="Solute-binding protein family 5" evidence="2">
    <location>
        <begin position="84"/>
        <end position="430"/>
    </location>
</feature>
<evidence type="ECO:0000256" key="1">
    <source>
        <dbReference type="SAM" id="SignalP"/>
    </source>
</evidence>
<proteinExistence type="predicted"/>
<evidence type="ECO:0000313" key="4">
    <source>
        <dbReference type="Proteomes" id="UP000308705"/>
    </source>
</evidence>
<dbReference type="PIRSF" id="PIRSF002741">
    <property type="entry name" value="MppA"/>
    <property type="match status" value="1"/>
</dbReference>
<feature type="signal peptide" evidence="1">
    <location>
        <begin position="1"/>
        <end position="27"/>
    </location>
</feature>
<accession>A0A4U3LZJ3</accession>
<dbReference type="GO" id="GO:0042597">
    <property type="term" value="C:periplasmic space"/>
    <property type="evidence" value="ECO:0007669"/>
    <property type="project" value="UniProtKB-ARBA"/>
</dbReference>
<dbReference type="Gene3D" id="3.10.105.10">
    <property type="entry name" value="Dipeptide-binding Protein, Domain 3"/>
    <property type="match status" value="1"/>
</dbReference>
<dbReference type="EMBL" id="SZQA01000049">
    <property type="protein sequence ID" value="TKK81069.1"/>
    <property type="molecule type" value="Genomic_DNA"/>
</dbReference>
<comment type="caution">
    <text evidence="3">The sequence shown here is derived from an EMBL/GenBank/DDBJ whole genome shotgun (WGS) entry which is preliminary data.</text>
</comment>
<dbReference type="CDD" id="cd00995">
    <property type="entry name" value="PBP2_NikA_DppA_OppA_like"/>
    <property type="match status" value="1"/>
</dbReference>
<dbReference type="SUPFAM" id="SSF53850">
    <property type="entry name" value="Periplasmic binding protein-like II"/>
    <property type="match status" value="1"/>
</dbReference>
<dbReference type="InterPro" id="IPR000914">
    <property type="entry name" value="SBP_5_dom"/>
</dbReference>
<dbReference type="InterPro" id="IPR039424">
    <property type="entry name" value="SBP_5"/>
</dbReference>
<feature type="chain" id="PRO_5020252457" evidence="1">
    <location>
        <begin position="28"/>
        <end position="516"/>
    </location>
</feature>
<reference evidence="3 4" key="1">
    <citation type="submission" date="2019-04" db="EMBL/GenBank/DDBJ databases">
        <title>Herbidospora sp. NEAU-GS14.nov., a novel actinomycete isolated from soil.</title>
        <authorList>
            <person name="Han L."/>
        </authorList>
    </citation>
    <scope>NUCLEOTIDE SEQUENCE [LARGE SCALE GENOMIC DNA]</scope>
    <source>
        <strain evidence="3 4">NEAU-GS14</strain>
    </source>
</reference>
<protein>
    <submittedName>
        <fullName evidence="3">ABC transporter substrate-binding protein</fullName>
    </submittedName>
</protein>
<name>A0A4U3LZJ3_9ACTN</name>